<evidence type="ECO:0000256" key="2">
    <source>
        <dbReference type="ARBA" id="ARBA00022840"/>
    </source>
</evidence>
<keyword evidence="1" id="KW-0547">Nucleotide-binding</keyword>
<dbReference type="InterPro" id="IPR011990">
    <property type="entry name" value="TPR-like_helical_dom_sf"/>
</dbReference>
<dbReference type="SUPFAM" id="SSF52540">
    <property type="entry name" value="P-loop containing nucleoside triphosphate hydrolases"/>
    <property type="match status" value="1"/>
</dbReference>
<dbReference type="EMBL" id="NSDM01000009">
    <property type="protein sequence ID" value="MDQ2586404.1"/>
    <property type="molecule type" value="Genomic_DNA"/>
</dbReference>
<dbReference type="PANTHER" id="PTHR16305:SF35">
    <property type="entry name" value="TRANSCRIPTIONAL ACTIVATOR DOMAIN"/>
    <property type="match status" value="1"/>
</dbReference>
<feature type="region of interest" description="Disordered" evidence="3">
    <location>
        <begin position="25"/>
        <end position="50"/>
    </location>
</feature>
<dbReference type="Gene3D" id="1.25.40.10">
    <property type="entry name" value="Tetratricopeptide repeat domain"/>
    <property type="match status" value="1"/>
</dbReference>
<feature type="domain" description="Orc1-like AAA ATPase" evidence="4">
    <location>
        <begin position="106"/>
        <end position="261"/>
    </location>
</feature>
<proteinExistence type="predicted"/>
<keyword evidence="6" id="KW-1185">Reference proteome</keyword>
<protein>
    <recommendedName>
        <fullName evidence="4">Orc1-like AAA ATPase domain-containing protein</fullName>
    </recommendedName>
</protein>
<reference evidence="5 6" key="1">
    <citation type="submission" date="2017-06" db="EMBL/GenBank/DDBJ databases">
        <title>Cultured bacterium strain Saccharothrix yanglingensis Hhs.015.</title>
        <authorList>
            <person name="Xia Y."/>
        </authorList>
    </citation>
    <scope>NUCLEOTIDE SEQUENCE [LARGE SCALE GENOMIC DNA]</scope>
    <source>
        <strain evidence="5 6">Hhs.015</strain>
    </source>
</reference>
<evidence type="ECO:0000313" key="5">
    <source>
        <dbReference type="EMBL" id="MDQ2586404.1"/>
    </source>
</evidence>
<dbReference type="InterPro" id="IPR027417">
    <property type="entry name" value="P-loop_NTPase"/>
</dbReference>
<evidence type="ECO:0000256" key="3">
    <source>
        <dbReference type="SAM" id="MobiDB-lite"/>
    </source>
</evidence>
<dbReference type="PANTHER" id="PTHR16305">
    <property type="entry name" value="TESTICULAR SOLUBLE ADENYLYL CYCLASE"/>
    <property type="match status" value="1"/>
</dbReference>
<comment type="caution">
    <text evidence="5">The sequence shown here is derived from an EMBL/GenBank/DDBJ whole genome shotgun (WGS) entry which is preliminary data.</text>
</comment>
<dbReference type="Pfam" id="PF13191">
    <property type="entry name" value="AAA_16"/>
    <property type="match status" value="1"/>
</dbReference>
<sequence length="937" mass="96892">MVPAEDSGFFQSSCGRGVFACGLGHSRHTPRVDKGKTRSTQPKPSHLFGEPTPANYACGCGGGHVPTSVRSVMEIGTTRDPGSAFGPGSPRSGAAPEWAPHAPGLLVDRDHEVEQLRRGVADLARRGRSGMVTVTGRSGTGLSAMVALLVAEARAAGLRVATARGVPAESDLAFGIVRQLVASLSESAPTTVGPILRGTTGLAARQVEEAVIPALCADFLAVAHEHPLVVALDDAQWADGPSWRWLRAMARRLGQAPLLLVRAGTHGLDEPGCPEWRPEPDHPAARVMRLRPLREPGVREVISARYPGPVDGSFVTEAHTATGGSPAVLHEVLSRLARAQLPPAAEQVPHLTASAAAVLGDRAADAIGTLPTDALALLRALVLCGDGLGFDLTCALVSPRHVPAATAAGLLRQVGLITGGDEPRPAGPGVRAGALAGLEADERDRLLRNAVAIGRRAAVPDDRLAALLLAAPPVGEAWAATLLTKVAARRRAAGDHAAAASLLAAALREPMGEEHRLGLLVDLGALEVVDNPRAADRRLRQALLETEPDGPTAVLAADLLHAHGDALAARRVIATARARGEADGVDTTTLAAIGWLADSDCTPDALHPARAFPDPPTDSPEVGEPVGAGVAAWSLALRGDHRARARALARCALAAGDDGPAPFGHRLHACRALLHADDIASAVVGLDAVVADARRRGVPAVAANALLHRGWCELRRGNLAQAGDDLAQARAHLPADSWHPRLVPALTALAGQVLLARGEADDAAREMAGVPPAEADRGAAWGLLQCARGEAALALGDPATALRRFDRCGRVLLTRGWVNPALAAWRSLAAAAHAALGDRDAARALTADAVERAVRWGAPSTLAQVSLWASRVDRGSGSSCPQRTTGVRTGDDADQSIAVLAGTGRSAGEIALLLDVPVRAVHHRLSALPTPSRAPGR</sequence>
<accession>A0ABU0X2P1</accession>
<evidence type="ECO:0000313" key="6">
    <source>
        <dbReference type="Proteomes" id="UP001225605"/>
    </source>
</evidence>
<name>A0ABU0X2P1_9PSEU</name>
<organism evidence="5 6">
    <name type="scientific">Saccharothrix yanglingensis</name>
    <dbReference type="NCBI Taxonomy" id="659496"/>
    <lineage>
        <taxon>Bacteria</taxon>
        <taxon>Bacillati</taxon>
        <taxon>Actinomycetota</taxon>
        <taxon>Actinomycetes</taxon>
        <taxon>Pseudonocardiales</taxon>
        <taxon>Pseudonocardiaceae</taxon>
        <taxon>Saccharothrix</taxon>
    </lineage>
</organism>
<gene>
    <name evidence="5" type="ORF">CKY47_20895</name>
</gene>
<evidence type="ECO:0000259" key="4">
    <source>
        <dbReference type="Pfam" id="PF13191"/>
    </source>
</evidence>
<keyword evidence="2" id="KW-0067">ATP-binding</keyword>
<evidence type="ECO:0000256" key="1">
    <source>
        <dbReference type="ARBA" id="ARBA00022741"/>
    </source>
</evidence>
<dbReference type="InterPro" id="IPR041664">
    <property type="entry name" value="AAA_16"/>
</dbReference>
<dbReference type="Proteomes" id="UP001225605">
    <property type="component" value="Unassembled WGS sequence"/>
</dbReference>